<sequence length="584" mass="64164">MGKASRWLRSLLGSKKSPSESSPPAIEGKNNKWGLRKSSNGSGRTTGAKIAYGNEDPPASPYAEALNANKHAIAVAAATAAVAEAALAAAQAAAEVVRLTSGKRSASAYASSNTERRREWAAVKIQSEFRAYLARRALRALKGLVKLQALVRGRIVRKQSADMLRRMQAMARIQARASANRNVTSDPSYSSIRASRFEHPGIATPRKYDPQQYSFNCKYHGPNLKKSGSKLKPHESLGQDRPHLASQYIHHWMEECAKNGYGDTSLKKNGGDHDESTDKILEIDTWKPRLHPKPSEKKSHNSHYSSWNDNAHGTRTVNSMSKHLANHMKPNPSISSGEVSSLRSLAFCQDTDQPVAWTVEHSPGVHSTLSRPGSSSRRGPSPSRSEYSRSLFGDYLGHPNYMSNTESYLAKLRSHSAPRQRVQFEKIGSTKYADGLVDADTNSEKSWRSLGNFRNKAKPGSGQSDRVGTPDHCSADLGLRSQSATNTVLRRGDGKSHSSSTQVTTTTPQVTISLIHRAYKLEARVFSLLIDSQDLEARNFTLRSQSLTASISLSEAHNFTLSITTLVTRSTISQSLQLKKKKYK</sequence>
<evidence type="ECO:0000259" key="5">
    <source>
        <dbReference type="Pfam" id="PF13178"/>
    </source>
</evidence>
<feature type="region of interest" description="Disordered" evidence="4">
    <location>
        <begin position="363"/>
        <end position="387"/>
    </location>
</feature>
<feature type="compositionally biased region" description="Low complexity" evidence="4">
    <location>
        <begin position="370"/>
        <end position="387"/>
    </location>
</feature>
<evidence type="ECO:0000313" key="7">
    <source>
        <dbReference type="Proteomes" id="UP000824120"/>
    </source>
</evidence>
<keyword evidence="7" id="KW-1185">Reference proteome</keyword>
<evidence type="ECO:0000256" key="2">
    <source>
        <dbReference type="ARBA" id="ARBA00024341"/>
    </source>
</evidence>
<dbReference type="InterPro" id="IPR025064">
    <property type="entry name" value="DUF4005"/>
</dbReference>
<feature type="compositionally biased region" description="Basic and acidic residues" evidence="4">
    <location>
        <begin position="289"/>
        <end position="299"/>
    </location>
</feature>
<feature type="domain" description="DUF4005" evidence="5">
    <location>
        <begin position="371"/>
        <end position="424"/>
    </location>
</feature>
<dbReference type="EMBL" id="JACXVP010000003">
    <property type="protein sequence ID" value="KAG5616879.1"/>
    <property type="molecule type" value="Genomic_DNA"/>
</dbReference>
<feature type="region of interest" description="Disordered" evidence="4">
    <location>
        <begin position="1"/>
        <end position="53"/>
    </location>
</feature>
<feature type="region of interest" description="Disordered" evidence="4">
    <location>
        <begin position="451"/>
        <end position="477"/>
    </location>
</feature>
<dbReference type="PANTHER" id="PTHR32295:SF174">
    <property type="entry name" value="PROTEIN IQ-DOMAIN 24"/>
    <property type="match status" value="1"/>
</dbReference>
<accession>A0A9J5ZYF1</accession>
<evidence type="ECO:0000256" key="4">
    <source>
        <dbReference type="SAM" id="MobiDB-lite"/>
    </source>
</evidence>
<organism evidence="6 7">
    <name type="scientific">Solanum commersonii</name>
    <name type="common">Commerson's wild potato</name>
    <name type="synonym">Commerson's nightshade</name>
    <dbReference type="NCBI Taxonomy" id="4109"/>
    <lineage>
        <taxon>Eukaryota</taxon>
        <taxon>Viridiplantae</taxon>
        <taxon>Streptophyta</taxon>
        <taxon>Embryophyta</taxon>
        <taxon>Tracheophyta</taxon>
        <taxon>Spermatophyta</taxon>
        <taxon>Magnoliopsida</taxon>
        <taxon>eudicotyledons</taxon>
        <taxon>Gunneridae</taxon>
        <taxon>Pentapetalae</taxon>
        <taxon>asterids</taxon>
        <taxon>lamiids</taxon>
        <taxon>Solanales</taxon>
        <taxon>Solanaceae</taxon>
        <taxon>Solanoideae</taxon>
        <taxon>Solaneae</taxon>
        <taxon>Solanum</taxon>
    </lineage>
</organism>
<evidence type="ECO:0000313" key="6">
    <source>
        <dbReference type="EMBL" id="KAG5616879.1"/>
    </source>
</evidence>
<dbReference type="Gene3D" id="1.20.5.190">
    <property type="match status" value="1"/>
</dbReference>
<reference evidence="6 7" key="1">
    <citation type="submission" date="2020-09" db="EMBL/GenBank/DDBJ databases">
        <title>De no assembly of potato wild relative species, Solanum commersonii.</title>
        <authorList>
            <person name="Cho K."/>
        </authorList>
    </citation>
    <scope>NUCLEOTIDE SEQUENCE [LARGE SCALE GENOMIC DNA]</scope>
    <source>
        <strain evidence="6">LZ3.2</strain>
        <tissue evidence="6">Leaf</tissue>
    </source>
</reference>
<dbReference type="GO" id="GO:0005516">
    <property type="term" value="F:calmodulin binding"/>
    <property type="evidence" value="ECO:0007669"/>
    <property type="project" value="UniProtKB-KW"/>
</dbReference>
<dbReference type="InterPro" id="IPR000048">
    <property type="entry name" value="IQ_motif_EF-hand-BS"/>
</dbReference>
<dbReference type="CDD" id="cd23767">
    <property type="entry name" value="IQCD"/>
    <property type="match status" value="1"/>
</dbReference>
<dbReference type="PANTHER" id="PTHR32295">
    <property type="entry name" value="IQ-DOMAIN 5-RELATED"/>
    <property type="match status" value="1"/>
</dbReference>
<dbReference type="AlphaFoldDB" id="A0A9J5ZYF1"/>
<evidence type="ECO:0000256" key="3">
    <source>
        <dbReference type="ARBA" id="ARBA00024378"/>
    </source>
</evidence>
<comment type="similarity">
    <text evidence="2">Belongs to the IQD family.</text>
</comment>
<dbReference type="Proteomes" id="UP000824120">
    <property type="component" value="Chromosome 3"/>
</dbReference>
<name>A0A9J5ZYF1_SOLCO</name>
<feature type="compositionally biased region" description="Low complexity" evidence="4">
    <location>
        <begin position="14"/>
        <end position="24"/>
    </location>
</feature>
<evidence type="ECO:0000256" key="1">
    <source>
        <dbReference type="ARBA" id="ARBA00022860"/>
    </source>
</evidence>
<dbReference type="OrthoDB" id="1686972at2759"/>
<proteinExistence type="inferred from homology"/>
<keyword evidence="1" id="KW-0112">Calmodulin-binding</keyword>
<feature type="compositionally biased region" description="Polar residues" evidence="4">
    <location>
        <begin position="302"/>
        <end position="313"/>
    </location>
</feature>
<protein>
    <recommendedName>
        <fullName evidence="5">DUF4005 domain-containing protein</fullName>
    </recommendedName>
</protein>
<dbReference type="PROSITE" id="PS50096">
    <property type="entry name" value="IQ"/>
    <property type="match status" value="2"/>
</dbReference>
<comment type="caution">
    <text evidence="6">The sequence shown here is derived from an EMBL/GenBank/DDBJ whole genome shotgun (WGS) entry which is preliminary data.</text>
</comment>
<dbReference type="Pfam" id="PF00612">
    <property type="entry name" value="IQ"/>
    <property type="match status" value="1"/>
</dbReference>
<comment type="subunit">
    <text evidence="3">Binds to multiple calmodulin (CaM) in the presence of Ca(2+) and CaM-like proteins.</text>
</comment>
<dbReference type="Pfam" id="PF13178">
    <property type="entry name" value="DUF4005"/>
    <property type="match status" value="1"/>
</dbReference>
<gene>
    <name evidence="6" type="ORF">H5410_016703</name>
</gene>
<feature type="region of interest" description="Disordered" evidence="4">
    <location>
        <begin position="289"/>
        <end position="313"/>
    </location>
</feature>